<feature type="region of interest" description="Disordered" evidence="1">
    <location>
        <begin position="133"/>
        <end position="166"/>
    </location>
</feature>
<dbReference type="AlphaFoldDB" id="A0AA38LW56"/>
<evidence type="ECO:0000313" key="2">
    <source>
        <dbReference type="EMBL" id="KAI9637258.1"/>
    </source>
</evidence>
<feature type="region of interest" description="Disordered" evidence="1">
    <location>
        <begin position="323"/>
        <end position="362"/>
    </location>
</feature>
<protein>
    <submittedName>
        <fullName evidence="2">Uncharacterized protein</fullName>
    </submittedName>
</protein>
<keyword evidence="3" id="KW-1185">Reference proteome</keyword>
<dbReference type="GeneID" id="77727662"/>
<feature type="compositionally biased region" description="Low complexity" evidence="1">
    <location>
        <begin position="13"/>
        <end position="24"/>
    </location>
</feature>
<comment type="caution">
    <text evidence="2">The sequence shown here is derived from an EMBL/GenBank/DDBJ whole genome shotgun (WGS) entry which is preliminary data.</text>
</comment>
<organism evidence="2 3">
    <name type="scientific">Dioszegia hungarica</name>
    <dbReference type="NCBI Taxonomy" id="4972"/>
    <lineage>
        <taxon>Eukaryota</taxon>
        <taxon>Fungi</taxon>
        <taxon>Dikarya</taxon>
        <taxon>Basidiomycota</taxon>
        <taxon>Agaricomycotina</taxon>
        <taxon>Tremellomycetes</taxon>
        <taxon>Tremellales</taxon>
        <taxon>Bulleribasidiaceae</taxon>
        <taxon>Dioszegia</taxon>
    </lineage>
</organism>
<feature type="compositionally biased region" description="Polar residues" evidence="1">
    <location>
        <begin position="336"/>
        <end position="345"/>
    </location>
</feature>
<dbReference type="Proteomes" id="UP001164286">
    <property type="component" value="Unassembled WGS sequence"/>
</dbReference>
<accession>A0AA38LW56</accession>
<feature type="region of interest" description="Disordered" evidence="1">
    <location>
        <begin position="1"/>
        <end position="24"/>
    </location>
</feature>
<evidence type="ECO:0000313" key="3">
    <source>
        <dbReference type="Proteomes" id="UP001164286"/>
    </source>
</evidence>
<reference evidence="2" key="1">
    <citation type="journal article" date="2022" name="G3 (Bethesda)">
        <title>High quality genome of the basidiomycete yeast Dioszegia hungarica PDD-24b-2 isolated from cloud water.</title>
        <authorList>
            <person name="Jarrige D."/>
            <person name="Haridas S."/>
            <person name="Bleykasten-Grosshans C."/>
            <person name="Joly M."/>
            <person name="Nadalig T."/>
            <person name="Sancelme M."/>
            <person name="Vuilleumier S."/>
            <person name="Grigoriev I.V."/>
            <person name="Amato P."/>
            <person name="Bringel F."/>
        </authorList>
    </citation>
    <scope>NUCLEOTIDE SEQUENCE</scope>
    <source>
        <strain evidence="2">PDD-24b-2</strain>
    </source>
</reference>
<sequence length="608" mass="66307">MPTIDHVSYETPASASFSRSRQQRPTAIALPTVQDGQELDGYASSLSSGVSTMYLLTPNAVEEPLSATPSPLSSPADGPYRQPHTQMASVFNPELYHTPAQPGYAFPPPTTTYPMAPRQPNLLRRASIAVDPSYRYPSSSSSRKASTSSASGSSKPAVPLSVQEQEALPSWRRDFDKISDAQTKTRWGKELYADFQAGRIPMTGRVAQDIIDWTTCVAKVGGEIDAEATAKLLVAAQERKAELQTSAMKLKSALADKEPPRRQNKFICYRSLRSSQLASHFTSFKQSQFSAITSLEWKEVDTDWWGEVANRVEDVRRAKYNGQLDTKGNPLRRGSIDSQAETASHTPKLRKTKSSAKLSRTPLSRFDPYSTPLMRPTASRMVSYQAASLSPPVPAVHRHSIDMGVVSGMQYSGSDESALGLYQPEAPAPLSFPTLTAIPQSPVTYMPSASTYTPAPAPPADHSYFSEPFPYSAHLSPTTPFGAVPYSSPPSHLRTPFTTTPLYPNPPYYPQSYDLPPAQPHVYVAQPWTPHGRGGTNELMEMYTVAQDYVPVEGHHASAQAPCCMAAPGRKRRGEGARGLGDMGELETEEDLLAPLVLDSSHFLSPIA</sequence>
<proteinExistence type="predicted"/>
<evidence type="ECO:0000256" key="1">
    <source>
        <dbReference type="SAM" id="MobiDB-lite"/>
    </source>
</evidence>
<gene>
    <name evidence="2" type="ORF">MKK02DRAFT_32143</name>
</gene>
<dbReference type="EMBL" id="JAKWFO010000004">
    <property type="protein sequence ID" value="KAI9637258.1"/>
    <property type="molecule type" value="Genomic_DNA"/>
</dbReference>
<dbReference type="RefSeq" id="XP_052947035.1">
    <property type="nucleotide sequence ID" value="XM_053088457.1"/>
</dbReference>
<feature type="compositionally biased region" description="Low complexity" evidence="1">
    <location>
        <begin position="133"/>
        <end position="155"/>
    </location>
</feature>
<name>A0AA38LW56_9TREE</name>